<gene>
    <name evidence="1" type="ORF">ArV1_063</name>
</gene>
<proteinExistence type="predicted"/>
<sequence>MNSNDFQPRPAGDVVPDPFVEGSNNRWMPFDPIKAAMGYHAARALAYHRQTELEPGNTNAVALMVTEYHIASLYYAQVTGGMTRKGCIGFNKGMRERPEATLHNIIHMLTFLGVDPREIRPFVSPETDPEPVHVSVSMPRSAVTNRYRVNRPTITPADANQEDQNNA</sequence>
<protein>
    <recommendedName>
        <fullName evidence="3">Terminase small subunit</fullName>
    </recommendedName>
</protein>
<dbReference type="RefSeq" id="YP_009126097.1">
    <property type="nucleotide sequence ID" value="NC_026606.1"/>
</dbReference>
<keyword evidence="2" id="KW-1185">Reference proteome</keyword>
<accession>A0A0A7HBV7</accession>
<dbReference type="EMBL" id="KM879463">
    <property type="protein sequence ID" value="AIZ01751.1"/>
    <property type="molecule type" value="Genomic_DNA"/>
</dbReference>
<reference evidence="1 2" key="1">
    <citation type="submission" date="2014-10" db="EMBL/GenBank/DDBJ databases">
        <title>Genome of vB_ArtM-ArV1 - first myovirus infecting Arthrobacter sp.</title>
        <authorList>
            <person name="Simoliunas E."/>
            <person name="Kaliniene L."/>
            <person name="Stasilo M."/>
            <person name="Meskys R."/>
        </authorList>
    </citation>
    <scope>NUCLEOTIDE SEQUENCE [LARGE SCALE GENOMIC DNA]</scope>
</reference>
<evidence type="ECO:0000313" key="2">
    <source>
        <dbReference type="Proteomes" id="UP000031071"/>
    </source>
</evidence>
<name>A0A0A7HBV7_9CAUD</name>
<dbReference type="Proteomes" id="UP000031071">
    <property type="component" value="Segment"/>
</dbReference>
<dbReference type="GeneID" id="23680904"/>
<evidence type="ECO:0000313" key="1">
    <source>
        <dbReference type="EMBL" id="AIZ01751.1"/>
    </source>
</evidence>
<organism evidence="1 2">
    <name type="scientific">Arthrobacter phage vB_ArtM-ArV1</name>
    <dbReference type="NCBI Taxonomy" id="1566993"/>
    <lineage>
        <taxon>Viruses</taxon>
        <taxon>Duplodnaviria</taxon>
        <taxon>Heunggongvirae</taxon>
        <taxon>Uroviricota</taxon>
        <taxon>Caudoviricetes</taxon>
        <taxon>Klausavirus</taxon>
        <taxon>Klausavirus ArV1</taxon>
    </lineage>
</organism>
<evidence type="ECO:0008006" key="3">
    <source>
        <dbReference type="Google" id="ProtNLM"/>
    </source>
</evidence>
<dbReference type="KEGG" id="vg:23680904"/>